<dbReference type="EMBL" id="CP143786">
    <property type="protein sequence ID" value="WVN88041.1"/>
    <property type="molecule type" value="Genomic_DNA"/>
</dbReference>
<evidence type="ECO:0000313" key="2">
    <source>
        <dbReference type="Proteomes" id="UP000094043"/>
    </source>
</evidence>
<reference evidence="1" key="3">
    <citation type="submission" date="2024-01" db="EMBL/GenBank/DDBJ databases">
        <authorList>
            <person name="Coelho M.A."/>
            <person name="David-Palma M."/>
            <person name="Shea T."/>
            <person name="Sun S."/>
            <person name="Cuomo C.A."/>
            <person name="Heitman J."/>
        </authorList>
    </citation>
    <scope>NUCLEOTIDE SEQUENCE</scope>
    <source>
        <strain evidence="1">CBS 7841</strain>
    </source>
</reference>
<dbReference type="VEuPathDB" id="FungiDB:L203_06144"/>
<protein>
    <submittedName>
        <fullName evidence="1">Uncharacterized protein</fullName>
    </submittedName>
</protein>
<proteinExistence type="predicted"/>
<gene>
    <name evidence="1" type="ORF">L203_103240</name>
</gene>
<organism evidence="1 2">
    <name type="scientific">Cryptococcus depauperatus CBS 7841</name>
    <dbReference type="NCBI Taxonomy" id="1295531"/>
    <lineage>
        <taxon>Eukaryota</taxon>
        <taxon>Fungi</taxon>
        <taxon>Dikarya</taxon>
        <taxon>Basidiomycota</taxon>
        <taxon>Agaricomycotina</taxon>
        <taxon>Tremellomycetes</taxon>
        <taxon>Tremellales</taxon>
        <taxon>Cryptococcaceae</taxon>
        <taxon>Cryptococcus</taxon>
    </lineage>
</organism>
<dbReference type="KEGG" id="cdep:91087451"/>
<dbReference type="GeneID" id="91087451"/>
<accession>A0A1E3HPG9</accession>
<sequence>MMYTGQPEAVTVSRQTLVPQMAQSHPFHGLTDALSDPWIHCKTFNREYPYVPLGQFQYCDNLQQSDLLSTAAEHIYPASLSCIQTIAARHPLESSRPVNMPDNGIMSLSSVQKSNSFQALTIGGVELIVLQQKIQKSQVLNRAPNDIGAILMSNVNESLRDEKEYCLNLSPTLSQPIAESSQQSTCSSQLGCPVCRCIFAENCLVSEKTNSQEFTFNIHPTNVKVVERLDSASKQLIKDPASKNHHASDRLTPVYAAIDDSRMPSNGNFHPNITNPYGPAPNINVTEYFPMSQSPTEYTRWKGRPHYLQWSQRVPVKRFEEAVRWINEGHLKDRGINRFRIQGIPVDDFGDAVIFEWQGNSLDLIAEYWAKKLTNLGWTRTAYRALRVGLIEAYEVERGGKGVTREVAEDIMKSWCRIGMGYSWAKSRKKDTPIKDR</sequence>
<evidence type="ECO:0000313" key="1">
    <source>
        <dbReference type="EMBL" id="WVN88041.1"/>
    </source>
</evidence>
<dbReference type="AlphaFoldDB" id="A0A1E3HPG9"/>
<dbReference type="RefSeq" id="XP_066068741.1">
    <property type="nucleotide sequence ID" value="XM_066212644.1"/>
</dbReference>
<reference evidence="1" key="1">
    <citation type="submission" date="2016-06" db="EMBL/GenBank/DDBJ databases">
        <authorList>
            <person name="Cuomo C."/>
            <person name="Litvintseva A."/>
            <person name="Heitman J."/>
            <person name="Chen Y."/>
            <person name="Sun S."/>
            <person name="Springer D."/>
            <person name="Dromer F."/>
            <person name="Young S."/>
            <person name="Zeng Q."/>
            <person name="Chapman S."/>
            <person name="Gujja S."/>
            <person name="Saif S."/>
            <person name="Birren B."/>
        </authorList>
    </citation>
    <scope>NUCLEOTIDE SEQUENCE</scope>
    <source>
        <strain evidence="1">CBS 7841</strain>
    </source>
</reference>
<reference evidence="1" key="2">
    <citation type="journal article" date="2022" name="Elife">
        <title>Obligate sexual reproduction of a homothallic fungus closely related to the Cryptococcus pathogenic species complex.</title>
        <authorList>
            <person name="Passer A.R."/>
            <person name="Clancey S.A."/>
            <person name="Shea T."/>
            <person name="David-Palma M."/>
            <person name="Averette A.F."/>
            <person name="Boekhout T."/>
            <person name="Porcel B.M."/>
            <person name="Nowrousian M."/>
            <person name="Cuomo C.A."/>
            <person name="Sun S."/>
            <person name="Heitman J."/>
            <person name="Coelho M.A."/>
        </authorList>
    </citation>
    <scope>NUCLEOTIDE SEQUENCE</scope>
    <source>
        <strain evidence="1">CBS 7841</strain>
    </source>
</reference>
<keyword evidence="2" id="KW-1185">Reference proteome</keyword>
<dbReference type="Proteomes" id="UP000094043">
    <property type="component" value="Chromosome 3"/>
</dbReference>
<name>A0A1E3HPG9_9TREE</name>